<evidence type="ECO:0000259" key="6">
    <source>
        <dbReference type="PROSITE" id="PS51168"/>
    </source>
</evidence>
<dbReference type="SUPFAM" id="SSF48600">
    <property type="entry name" value="Chorismate mutase II"/>
    <property type="match status" value="1"/>
</dbReference>
<evidence type="ECO:0000256" key="5">
    <source>
        <dbReference type="SAM" id="SignalP"/>
    </source>
</evidence>
<dbReference type="PROSITE" id="PS51168">
    <property type="entry name" value="CHORISMATE_MUT_2"/>
    <property type="match status" value="1"/>
</dbReference>
<dbReference type="GO" id="GO:0009697">
    <property type="term" value="P:salicylic acid biosynthetic process"/>
    <property type="evidence" value="ECO:0007669"/>
    <property type="project" value="TreeGrafter"/>
</dbReference>
<feature type="chain" id="PRO_5039612220" description="chorismate mutase" evidence="5">
    <location>
        <begin position="18"/>
        <end position="184"/>
    </location>
</feature>
<protein>
    <recommendedName>
        <fullName evidence="2">chorismate mutase</fullName>
        <ecNumber evidence="2">5.4.99.5</ecNumber>
    </recommendedName>
</protein>
<accession>A0A316HWM1</accession>
<dbReference type="NCBIfam" id="TIGR01806">
    <property type="entry name" value="CM_mono2"/>
    <property type="match status" value="1"/>
</dbReference>
<comment type="caution">
    <text evidence="7">The sequence shown here is derived from an EMBL/GenBank/DDBJ whole genome shotgun (WGS) entry which is preliminary data.</text>
</comment>
<dbReference type="InterPro" id="IPR002701">
    <property type="entry name" value="CM_II_prokaryot"/>
</dbReference>
<dbReference type="PANTHER" id="PTHR38041:SF2">
    <property type="entry name" value="SECRETED CHORISMATE MUTASE"/>
    <property type="match status" value="1"/>
</dbReference>
<keyword evidence="4" id="KW-0413">Isomerase</keyword>
<dbReference type="InterPro" id="IPR051331">
    <property type="entry name" value="Chorismate_mutase-related"/>
</dbReference>
<dbReference type="PANTHER" id="PTHR38041">
    <property type="entry name" value="CHORISMATE MUTASE"/>
    <property type="match status" value="1"/>
</dbReference>
<dbReference type="NCBIfam" id="NF006741">
    <property type="entry name" value="PRK09269.1"/>
    <property type="match status" value="1"/>
</dbReference>
<dbReference type="GO" id="GO:0046417">
    <property type="term" value="P:chorismate metabolic process"/>
    <property type="evidence" value="ECO:0007669"/>
    <property type="project" value="InterPro"/>
</dbReference>
<reference evidence="7 8" key="1">
    <citation type="submission" date="2018-05" db="EMBL/GenBank/DDBJ databases">
        <title>Genomic Encyclopedia of Type Strains, Phase IV (KMG-IV): sequencing the most valuable type-strain genomes for metagenomic binning, comparative biology and taxonomic classification.</title>
        <authorList>
            <person name="Goeker M."/>
        </authorList>
    </citation>
    <scope>NUCLEOTIDE SEQUENCE [LARGE SCALE GENOMIC DNA]</scope>
    <source>
        <strain evidence="7 8">DSM 45480</strain>
    </source>
</reference>
<dbReference type="EC" id="5.4.99.5" evidence="2"/>
<comment type="pathway">
    <text evidence="1">Metabolic intermediate biosynthesis; prephenate biosynthesis; prephenate from chorismate: step 1/1.</text>
</comment>
<organism evidence="7 8">
    <name type="scientific">Lentzea atacamensis</name>
    <dbReference type="NCBI Taxonomy" id="531938"/>
    <lineage>
        <taxon>Bacteria</taxon>
        <taxon>Bacillati</taxon>
        <taxon>Actinomycetota</taxon>
        <taxon>Actinomycetes</taxon>
        <taxon>Pseudonocardiales</taxon>
        <taxon>Pseudonocardiaceae</taxon>
        <taxon>Lentzea</taxon>
    </lineage>
</organism>
<dbReference type="AlphaFoldDB" id="A0A316HWM1"/>
<feature type="domain" description="Chorismate mutase" evidence="6">
    <location>
        <begin position="7"/>
        <end position="100"/>
    </location>
</feature>
<dbReference type="InterPro" id="IPR036979">
    <property type="entry name" value="CM_dom_sf"/>
</dbReference>
<evidence type="ECO:0000256" key="1">
    <source>
        <dbReference type="ARBA" id="ARBA00004817"/>
    </source>
</evidence>
<dbReference type="Pfam" id="PF01817">
    <property type="entry name" value="CM_2"/>
    <property type="match status" value="1"/>
</dbReference>
<sequence>MALSEIMRILAVALTLAASLTPVGPLGELTDLAVKRVQVADLVAAAKFGTPQPIDDPAREQQVLDTVRTKAVQLSLDPENAARFFRAQIEANKLVQRGLYARWTEHPEEVPSRRPDLGTEVRPILDRLTTDILNELKDTEQLRKPTLRCEIHATIAERSAVVLHHLDPLHENALAEAMRPVCSK</sequence>
<dbReference type="InterPro" id="IPR008240">
    <property type="entry name" value="Chorismate_mutase_periplasmic"/>
</dbReference>
<name>A0A316HWM1_9PSEU</name>
<dbReference type="UniPathway" id="UPA00120">
    <property type="reaction ID" value="UER00203"/>
</dbReference>
<dbReference type="Gene3D" id="1.20.59.10">
    <property type="entry name" value="Chorismate mutase"/>
    <property type="match status" value="1"/>
</dbReference>
<evidence type="ECO:0000256" key="3">
    <source>
        <dbReference type="ARBA" id="ARBA00022729"/>
    </source>
</evidence>
<proteinExistence type="predicted"/>
<dbReference type="Proteomes" id="UP000246005">
    <property type="component" value="Unassembled WGS sequence"/>
</dbReference>
<dbReference type="SMART" id="SM00830">
    <property type="entry name" value="CM_2"/>
    <property type="match status" value="1"/>
</dbReference>
<feature type="signal peptide" evidence="5">
    <location>
        <begin position="1"/>
        <end position="17"/>
    </location>
</feature>
<evidence type="ECO:0000313" key="7">
    <source>
        <dbReference type="EMBL" id="PWK85064.1"/>
    </source>
</evidence>
<dbReference type="EMBL" id="QGHB01000007">
    <property type="protein sequence ID" value="PWK85064.1"/>
    <property type="molecule type" value="Genomic_DNA"/>
</dbReference>
<evidence type="ECO:0000256" key="4">
    <source>
        <dbReference type="ARBA" id="ARBA00023235"/>
    </source>
</evidence>
<evidence type="ECO:0000313" key="8">
    <source>
        <dbReference type="Proteomes" id="UP000246005"/>
    </source>
</evidence>
<dbReference type="GO" id="GO:0004106">
    <property type="term" value="F:chorismate mutase activity"/>
    <property type="evidence" value="ECO:0007669"/>
    <property type="project" value="UniProtKB-EC"/>
</dbReference>
<gene>
    <name evidence="7" type="ORF">C8D88_107271</name>
</gene>
<evidence type="ECO:0000256" key="2">
    <source>
        <dbReference type="ARBA" id="ARBA00012404"/>
    </source>
</evidence>
<dbReference type="InterPro" id="IPR036263">
    <property type="entry name" value="Chorismate_II_sf"/>
</dbReference>
<keyword evidence="3 5" id="KW-0732">Signal</keyword>